<evidence type="ECO:0000256" key="2">
    <source>
        <dbReference type="ARBA" id="ARBA00022527"/>
    </source>
</evidence>
<dbReference type="PANTHER" id="PTHR24349">
    <property type="entry name" value="SERINE/THREONINE-PROTEIN KINASE"/>
    <property type="match status" value="1"/>
</dbReference>
<dbReference type="PROSITE" id="PS00108">
    <property type="entry name" value="PROTEIN_KINASE_ST"/>
    <property type="match status" value="1"/>
</dbReference>
<reference evidence="8 9" key="1">
    <citation type="journal article" date="2018" name="PLoS Genet.">
        <title>Population sequencing reveals clonal diversity and ancestral inbreeding in the grapevine cultivar Chardonnay.</title>
        <authorList>
            <person name="Roach M.J."/>
            <person name="Johnson D.L."/>
            <person name="Bohlmann J."/>
            <person name="van Vuuren H.J."/>
            <person name="Jones S.J."/>
            <person name="Pretorius I.S."/>
            <person name="Schmidt S.A."/>
            <person name="Borneman A.R."/>
        </authorList>
    </citation>
    <scope>NUCLEOTIDE SEQUENCE [LARGE SCALE GENOMIC DNA]</scope>
    <source>
        <strain evidence="9">cv. Chardonnay</strain>
        <tissue evidence="8">Leaf</tissue>
    </source>
</reference>
<dbReference type="GO" id="GO:0004674">
    <property type="term" value="F:protein serine/threonine kinase activity"/>
    <property type="evidence" value="ECO:0007669"/>
    <property type="project" value="UniProtKB-KW"/>
</dbReference>
<evidence type="ECO:0000256" key="5">
    <source>
        <dbReference type="ARBA" id="ARBA00022777"/>
    </source>
</evidence>
<dbReference type="PROSITE" id="PS50011">
    <property type="entry name" value="PROTEIN_KINASE_DOM"/>
    <property type="match status" value="1"/>
</dbReference>
<dbReference type="InterPro" id="IPR050205">
    <property type="entry name" value="CDPK_Ser/Thr_kinases"/>
</dbReference>
<sequence>MALMRKRKGSETDTCLNQSGVLSSYPRNSGSDLSVVRSHFSLEDYARLRKKCKEDVVKLNLLVRVKVDSLVLPPCLHVGSRHWFHLEEVLRGKIGCIDVATQMGRKNKIENDYALGETIVRTLKKGEETVHREVEIMQHLSGHAGIVTLRAVYEDPECFHLVMELCSGGRLVDQMVEEGQYSEHRAANILRELILVIKYCHDMGVVHRDIKPENILLTAAGKLKLADFGLAMRVAKVLNNLEAFACLTLML</sequence>
<evidence type="ECO:0000256" key="4">
    <source>
        <dbReference type="ARBA" id="ARBA00022741"/>
    </source>
</evidence>
<dbReference type="InterPro" id="IPR011009">
    <property type="entry name" value="Kinase-like_dom_sf"/>
</dbReference>
<keyword evidence="6" id="KW-0067">ATP-binding</keyword>
<evidence type="ECO:0000256" key="3">
    <source>
        <dbReference type="ARBA" id="ARBA00022679"/>
    </source>
</evidence>
<comment type="caution">
    <text evidence="8">The sequence shown here is derived from an EMBL/GenBank/DDBJ whole genome shotgun (WGS) entry which is preliminary data.</text>
</comment>
<comment type="similarity">
    <text evidence="1">Belongs to the protein kinase superfamily. CAMK Ser/Thr protein kinase family. CaMK subfamily.</text>
</comment>
<keyword evidence="2" id="KW-0723">Serine/threonine-protein kinase</keyword>
<evidence type="ECO:0000259" key="7">
    <source>
        <dbReference type="PROSITE" id="PS50011"/>
    </source>
</evidence>
<dbReference type="SUPFAM" id="SSF56112">
    <property type="entry name" value="Protein kinase-like (PK-like)"/>
    <property type="match status" value="1"/>
</dbReference>
<evidence type="ECO:0000313" key="9">
    <source>
        <dbReference type="Proteomes" id="UP000288805"/>
    </source>
</evidence>
<accession>A0A438C3K2</accession>
<dbReference type="InterPro" id="IPR000719">
    <property type="entry name" value="Prot_kinase_dom"/>
</dbReference>
<feature type="domain" description="Protein kinase" evidence="7">
    <location>
        <begin position="83"/>
        <end position="251"/>
    </location>
</feature>
<name>A0A438C3K2_VITVI</name>
<dbReference type="Gene3D" id="1.10.510.10">
    <property type="entry name" value="Transferase(Phosphotransferase) domain 1"/>
    <property type="match status" value="1"/>
</dbReference>
<evidence type="ECO:0000313" key="8">
    <source>
        <dbReference type="EMBL" id="RVW17833.1"/>
    </source>
</evidence>
<dbReference type="GO" id="GO:0005524">
    <property type="term" value="F:ATP binding"/>
    <property type="evidence" value="ECO:0007669"/>
    <property type="project" value="UniProtKB-KW"/>
</dbReference>
<organism evidence="8 9">
    <name type="scientific">Vitis vinifera</name>
    <name type="common">Grape</name>
    <dbReference type="NCBI Taxonomy" id="29760"/>
    <lineage>
        <taxon>Eukaryota</taxon>
        <taxon>Viridiplantae</taxon>
        <taxon>Streptophyta</taxon>
        <taxon>Embryophyta</taxon>
        <taxon>Tracheophyta</taxon>
        <taxon>Spermatophyta</taxon>
        <taxon>Magnoliopsida</taxon>
        <taxon>eudicotyledons</taxon>
        <taxon>Gunneridae</taxon>
        <taxon>Pentapetalae</taxon>
        <taxon>rosids</taxon>
        <taxon>Vitales</taxon>
        <taxon>Vitaceae</taxon>
        <taxon>Viteae</taxon>
        <taxon>Vitis</taxon>
    </lineage>
</organism>
<keyword evidence="4" id="KW-0547">Nucleotide-binding</keyword>
<keyword evidence="3" id="KW-0808">Transferase</keyword>
<dbReference type="AlphaFoldDB" id="A0A438C3K2"/>
<keyword evidence="5 8" id="KW-0418">Kinase</keyword>
<evidence type="ECO:0000256" key="1">
    <source>
        <dbReference type="ARBA" id="ARBA00005354"/>
    </source>
</evidence>
<dbReference type="EMBL" id="QGNW01002573">
    <property type="protein sequence ID" value="RVW17833.1"/>
    <property type="molecule type" value="Genomic_DNA"/>
</dbReference>
<dbReference type="Proteomes" id="UP000288805">
    <property type="component" value="Unassembled WGS sequence"/>
</dbReference>
<dbReference type="Pfam" id="PF00069">
    <property type="entry name" value="Pkinase"/>
    <property type="match status" value="1"/>
</dbReference>
<dbReference type="InterPro" id="IPR008271">
    <property type="entry name" value="Ser/Thr_kinase_AS"/>
</dbReference>
<dbReference type="SMART" id="SM00220">
    <property type="entry name" value="S_TKc"/>
    <property type="match status" value="1"/>
</dbReference>
<proteinExistence type="inferred from homology"/>
<evidence type="ECO:0000256" key="6">
    <source>
        <dbReference type="ARBA" id="ARBA00022840"/>
    </source>
</evidence>
<gene>
    <name evidence="8" type="primary">PEPKR2_1</name>
    <name evidence="8" type="ORF">CK203_078673</name>
</gene>
<protein>
    <submittedName>
        <fullName evidence="8">Serine/threonine-protein kinase PEPKR2</fullName>
    </submittedName>
</protein>